<dbReference type="EnsemblMetazoa" id="XM_019997925.1">
    <property type="protein sequence ID" value="XP_019853484.1"/>
    <property type="gene ID" value="LOC100631662"/>
</dbReference>
<feature type="compositionally biased region" description="Low complexity" evidence="11">
    <location>
        <begin position="1"/>
        <end position="14"/>
    </location>
</feature>
<evidence type="ECO:0000256" key="10">
    <source>
        <dbReference type="PROSITE-ProRule" id="PRU00509"/>
    </source>
</evidence>
<organism evidence="13 14">
    <name type="scientific">Amphimedon queenslandica</name>
    <name type="common">Sponge</name>
    <dbReference type="NCBI Taxonomy" id="400682"/>
    <lineage>
        <taxon>Eukaryota</taxon>
        <taxon>Metazoa</taxon>
        <taxon>Porifera</taxon>
        <taxon>Demospongiae</taxon>
        <taxon>Heteroscleromorpha</taxon>
        <taxon>Haplosclerida</taxon>
        <taxon>Niphatidae</taxon>
        <taxon>Amphimedon</taxon>
    </lineage>
</organism>
<dbReference type="InterPro" id="IPR022056">
    <property type="entry name" value="CpG-bd_C"/>
</dbReference>
<keyword evidence="3 10" id="KW-0863">Zinc-finger</keyword>
<reference evidence="14" key="1">
    <citation type="journal article" date="2010" name="Nature">
        <title>The Amphimedon queenslandica genome and the evolution of animal complexity.</title>
        <authorList>
            <person name="Srivastava M."/>
            <person name="Simakov O."/>
            <person name="Chapman J."/>
            <person name="Fahey B."/>
            <person name="Gauthier M.E."/>
            <person name="Mitros T."/>
            <person name="Richards G.S."/>
            <person name="Conaco C."/>
            <person name="Dacre M."/>
            <person name="Hellsten U."/>
            <person name="Larroux C."/>
            <person name="Putnam N.H."/>
            <person name="Stanke M."/>
            <person name="Adamska M."/>
            <person name="Darling A."/>
            <person name="Degnan S.M."/>
            <person name="Oakley T.H."/>
            <person name="Plachetzki D.C."/>
            <person name="Zhai Y."/>
            <person name="Adamski M."/>
            <person name="Calcino A."/>
            <person name="Cummins S.F."/>
            <person name="Goodstein D.M."/>
            <person name="Harris C."/>
            <person name="Jackson D.J."/>
            <person name="Leys S.P."/>
            <person name="Shu S."/>
            <person name="Woodcroft B.J."/>
            <person name="Vervoort M."/>
            <person name="Kosik K.S."/>
            <person name="Manning G."/>
            <person name="Degnan B.M."/>
            <person name="Rokhsar D.S."/>
        </authorList>
    </citation>
    <scope>NUCLEOTIDE SEQUENCE [LARGE SCALE GENOMIC DNA]</scope>
</reference>
<evidence type="ECO:0000256" key="2">
    <source>
        <dbReference type="ARBA" id="ARBA00022723"/>
    </source>
</evidence>
<dbReference type="Pfam" id="PF02008">
    <property type="entry name" value="zf-CXXC"/>
    <property type="match status" value="1"/>
</dbReference>
<gene>
    <name evidence="13" type="primary">100631662</name>
</gene>
<dbReference type="GO" id="GO:0048188">
    <property type="term" value="C:Set1C/COMPASS complex"/>
    <property type="evidence" value="ECO:0007669"/>
    <property type="project" value="InterPro"/>
</dbReference>
<dbReference type="InterPro" id="IPR037869">
    <property type="entry name" value="Spp1/CFP1"/>
</dbReference>
<keyword evidence="2" id="KW-0479">Metal-binding</keyword>
<feature type="region of interest" description="Disordered" evidence="11">
    <location>
        <begin position="1"/>
        <end position="207"/>
    </location>
</feature>
<feature type="compositionally biased region" description="Basic and acidic residues" evidence="11">
    <location>
        <begin position="181"/>
        <end position="192"/>
    </location>
</feature>
<reference evidence="13" key="2">
    <citation type="submission" date="2024-06" db="UniProtKB">
        <authorList>
            <consortium name="EnsemblMetazoa"/>
        </authorList>
    </citation>
    <scope>IDENTIFICATION</scope>
</reference>
<evidence type="ECO:0000256" key="8">
    <source>
        <dbReference type="ARBA" id="ARBA00023242"/>
    </source>
</evidence>
<dbReference type="PROSITE" id="PS51058">
    <property type="entry name" value="ZF_CXXC"/>
    <property type="match status" value="1"/>
</dbReference>
<evidence type="ECO:0000256" key="7">
    <source>
        <dbReference type="ARBA" id="ARBA00023163"/>
    </source>
</evidence>
<evidence type="ECO:0000256" key="11">
    <source>
        <dbReference type="SAM" id="MobiDB-lite"/>
    </source>
</evidence>
<evidence type="ECO:0000256" key="9">
    <source>
        <dbReference type="ARBA" id="ARBA00023828"/>
    </source>
</evidence>
<dbReference type="GO" id="GO:0008270">
    <property type="term" value="F:zinc ion binding"/>
    <property type="evidence" value="ECO:0007669"/>
    <property type="project" value="UniProtKB-KW"/>
</dbReference>
<feature type="compositionally biased region" description="Basic and acidic residues" evidence="11">
    <location>
        <begin position="17"/>
        <end position="29"/>
    </location>
</feature>
<feature type="compositionally biased region" description="Basic residues" evidence="11">
    <location>
        <begin position="327"/>
        <end position="338"/>
    </location>
</feature>
<dbReference type="Pfam" id="PF12269">
    <property type="entry name" value="CpG_bind_C"/>
    <property type="match status" value="1"/>
</dbReference>
<feature type="compositionally biased region" description="Low complexity" evidence="11">
    <location>
        <begin position="74"/>
        <end position="86"/>
    </location>
</feature>
<dbReference type="Proteomes" id="UP000007879">
    <property type="component" value="Unassembled WGS sequence"/>
</dbReference>
<feature type="compositionally biased region" description="Low complexity" evidence="11">
    <location>
        <begin position="317"/>
        <end position="326"/>
    </location>
</feature>
<evidence type="ECO:0000256" key="3">
    <source>
        <dbReference type="ARBA" id="ARBA00022771"/>
    </source>
</evidence>
<keyword evidence="14" id="KW-1185">Reference proteome</keyword>
<evidence type="ECO:0000256" key="1">
    <source>
        <dbReference type="ARBA" id="ARBA00004123"/>
    </source>
</evidence>
<dbReference type="GO" id="GO:0003677">
    <property type="term" value="F:DNA binding"/>
    <property type="evidence" value="ECO:0007669"/>
    <property type="project" value="UniProtKB-KW"/>
</dbReference>
<dbReference type="PANTHER" id="PTHR46174:SF1">
    <property type="entry name" value="CXXC-TYPE ZINC FINGER PROTEIN 1"/>
    <property type="match status" value="1"/>
</dbReference>
<evidence type="ECO:0000313" key="14">
    <source>
        <dbReference type="Proteomes" id="UP000007879"/>
    </source>
</evidence>
<evidence type="ECO:0000256" key="6">
    <source>
        <dbReference type="ARBA" id="ARBA00023125"/>
    </source>
</evidence>
<dbReference type="PANTHER" id="PTHR46174">
    <property type="entry name" value="CXXC-TYPE ZINC FINGER PROTEIN 1"/>
    <property type="match status" value="1"/>
</dbReference>
<dbReference type="InterPro" id="IPR002857">
    <property type="entry name" value="Znf_CXXC"/>
</dbReference>
<evidence type="ECO:0000256" key="5">
    <source>
        <dbReference type="ARBA" id="ARBA00023015"/>
    </source>
</evidence>
<evidence type="ECO:0000256" key="4">
    <source>
        <dbReference type="ARBA" id="ARBA00022833"/>
    </source>
</evidence>
<evidence type="ECO:0000259" key="12">
    <source>
        <dbReference type="PROSITE" id="PS51058"/>
    </source>
</evidence>
<sequence>MASDVESVSSSIQSHRWSGDSEEERKLFQGEEDDEDELERGGEGGLESEYSSTEEEVKSLDGARTRDRDQNVFSPSSSSSLNSSSSAEEPGNIFSQDSNSFSAEILNQASNFISSPPRPKSPEELSLIPASDDIGLPDELFPFSPGTPPTNSPSTFDMGSIDQSPLPPSPPLSPSRGEVILNKEQERTDENKGQVIAMPDSKKPSKNKRRCEECVNCLNMTDCRKCRFCRDMRKYGGIGRLRQKCITRQCIKLSRVLAQEMSTGGASKSKIGVAPEETSSMTLSIITQSLKGDKTEAIPTNESKVQSFYSDPDHGVAASKKTAPTKAAKKITSKKQSSKKQLTQTQKRTKKRTKQKYTYESSSGSEGEFVYRPVTRRTRANDSWFYQPPKRLEKRQCLGPECMYAARKYSKYCSEECGVELAMRRIKTHLPEAKEKWDLNEEPKASEQNREKIAELELEQTIKDRLKVLDEQTELINDHVLRMKGIKQQEKELHTDITESDDLTIYCATCSKPIMLKKALVHMEKCFNKVEGMVSFGSIVKNEGINIFCDKYDSSQGTYCKRLKVLCPEHTKEPKVAPHEICGCPLESDFPGKKKVCSVFCRSLKESCSVHYCWERLRKAEIDQEKLNLYLKLEELGEQMRLLQWQLSYRKSLMAILLHHTVDHSKDRSTFTTNVQ</sequence>
<keyword evidence="4" id="KW-0862">Zinc</keyword>
<keyword evidence="5" id="KW-0805">Transcription regulation</keyword>
<name>A0AAN0J8Z0_AMPQE</name>
<feature type="region of interest" description="Disordered" evidence="11">
    <location>
        <begin position="304"/>
        <end position="362"/>
    </location>
</feature>
<evidence type="ECO:0000313" key="13">
    <source>
        <dbReference type="EnsemblMetazoa" id="XP_019853484.1"/>
    </source>
</evidence>
<dbReference type="AlphaFoldDB" id="A0AAN0J8Z0"/>
<proteinExistence type="predicted"/>
<keyword evidence="8" id="KW-0539">Nucleus</keyword>
<feature type="compositionally biased region" description="Basic and acidic residues" evidence="11">
    <location>
        <begin position="55"/>
        <end position="70"/>
    </location>
</feature>
<keyword evidence="7" id="KW-0804">Transcription</keyword>
<keyword evidence="6" id="KW-0238">DNA-binding</keyword>
<feature type="compositionally biased region" description="Polar residues" evidence="11">
    <location>
        <begin position="93"/>
        <end position="114"/>
    </location>
</feature>
<feature type="domain" description="CXXC-type" evidence="12">
    <location>
        <begin position="204"/>
        <end position="251"/>
    </location>
</feature>
<comment type="subcellular location">
    <subcellularLocation>
        <location evidence="1">Nucleus</location>
    </subcellularLocation>
</comment>
<protein>
    <recommendedName>
        <fullName evidence="9">CXXC-type zinc finger protein 1</fullName>
    </recommendedName>
</protein>
<dbReference type="GO" id="GO:0045893">
    <property type="term" value="P:positive regulation of DNA-templated transcription"/>
    <property type="evidence" value="ECO:0007669"/>
    <property type="project" value="TreeGrafter"/>
</dbReference>
<accession>A0AAN0J8Z0</accession>